<protein>
    <submittedName>
        <fullName evidence="1">Uncharacterized protein</fullName>
    </submittedName>
</protein>
<dbReference type="KEGG" id="mea:Mex_2p0795"/>
<proteinExistence type="predicted"/>
<dbReference type="HOGENOM" id="CLU_1553469_0_0_5"/>
<keyword evidence="2" id="KW-1185">Reference proteome</keyword>
<geneLocation type="plasmid" evidence="1 2">
    <name>megaplasmid</name>
</geneLocation>
<accession>C5B5A3</accession>
<dbReference type="EMBL" id="CP001511">
    <property type="protein sequence ID" value="ACS43635.1"/>
    <property type="molecule type" value="Genomic_DNA"/>
</dbReference>
<name>C5B5A3_METEA</name>
<organism evidence="1 2">
    <name type="scientific">Methylorubrum extorquens (strain ATCC 14718 / DSM 1338 / JCM 2805 / NCIMB 9133 / AM1)</name>
    <name type="common">Methylobacterium extorquens</name>
    <dbReference type="NCBI Taxonomy" id="272630"/>
    <lineage>
        <taxon>Bacteria</taxon>
        <taxon>Pseudomonadati</taxon>
        <taxon>Pseudomonadota</taxon>
        <taxon>Alphaproteobacteria</taxon>
        <taxon>Hyphomicrobiales</taxon>
        <taxon>Methylobacteriaceae</taxon>
        <taxon>Methylorubrum</taxon>
    </lineage>
</organism>
<sequence>MNARLPLPRAVWGVTLDEFVGPRMVGPAFGVDGRSEEYDLFRDAPWDLAPAWISGDGRHAVHIVSDDDWDPPTSVLVETEGGTCVGFYAGGELWIDEDRRGLGLSTPLILCLVDRLGKSAYDNRSGLGFSPAGYAAHAAAHRTAVEQAAAAGMPVPRRVMEEEAPRSAPGPS</sequence>
<evidence type="ECO:0000313" key="2">
    <source>
        <dbReference type="Proteomes" id="UP000009081"/>
    </source>
</evidence>
<reference evidence="1 2" key="1">
    <citation type="journal article" date="2009" name="PLoS ONE">
        <title>Methylobacterium genome sequences: a reference blueprint to investigate microbial metabolism of C1 compounds from natural and industrial sources.</title>
        <authorList>
            <person name="Vuilleumier S."/>
            <person name="Chistoserdova L."/>
            <person name="Lee M.-C."/>
            <person name="Bringel F."/>
            <person name="Lajus A."/>
            <person name="Zhou Y."/>
            <person name="Gourion B."/>
            <person name="Barbe V."/>
            <person name="Chang J."/>
            <person name="Cruveiller S."/>
            <person name="Dossat C."/>
            <person name="Gillett W."/>
            <person name="Gruffaz C."/>
            <person name="Haugen E."/>
            <person name="Hourcade E."/>
            <person name="Levy R."/>
            <person name="Mangenot S."/>
            <person name="Muller E."/>
            <person name="Nadalig T."/>
            <person name="Pagni M."/>
            <person name="Penny C."/>
            <person name="Peyraud R."/>
            <person name="Robinson D.G."/>
            <person name="Roche D."/>
            <person name="Rouy Z."/>
            <person name="Saenampechek C."/>
            <person name="Salvignol G."/>
            <person name="Vallenet D."/>
            <person name="Wu Z."/>
            <person name="Marx C.J."/>
            <person name="Vorholt J.A."/>
            <person name="Olson M.V."/>
            <person name="Kaul R."/>
            <person name="Weissenbach J."/>
            <person name="Medigue C."/>
            <person name="Lidstrom M.E."/>
        </authorList>
    </citation>
    <scope>NUCLEOTIDE SEQUENCE [LARGE SCALE GENOMIC DNA]</scope>
    <source>
        <strain evidence="2">ATCC 14718 / DSM 1338 / JCM 2805 / NCIMB 9133 / AM1</strain>
    </source>
</reference>
<dbReference type="OrthoDB" id="7867245at2"/>
<dbReference type="Proteomes" id="UP000009081">
    <property type="component" value="Plasmid megaplasmid"/>
</dbReference>
<gene>
    <name evidence="1" type="ordered locus">MexAM1_META2p0795</name>
</gene>
<dbReference type="AlphaFoldDB" id="C5B5A3"/>
<dbReference type="RefSeq" id="WP_012754072.1">
    <property type="nucleotide sequence ID" value="NC_012811.1"/>
</dbReference>
<evidence type="ECO:0000313" key="1">
    <source>
        <dbReference type="EMBL" id="ACS43635.1"/>
    </source>
</evidence>
<keyword evidence="1" id="KW-0614">Plasmid</keyword>